<evidence type="ECO:0000256" key="1">
    <source>
        <dbReference type="SAM" id="MobiDB-lite"/>
    </source>
</evidence>
<reference evidence="2" key="1">
    <citation type="submission" date="2020-02" db="EMBL/GenBank/DDBJ databases">
        <authorList>
            <person name="Meier V. D."/>
        </authorList>
    </citation>
    <scope>NUCLEOTIDE SEQUENCE</scope>
    <source>
        <strain evidence="2">AVDCRST_MAG52</strain>
    </source>
</reference>
<feature type="compositionally biased region" description="Basic residues" evidence="1">
    <location>
        <begin position="58"/>
        <end position="79"/>
    </location>
</feature>
<feature type="non-terminal residue" evidence="2">
    <location>
        <position position="173"/>
    </location>
</feature>
<feature type="compositionally biased region" description="Basic residues" evidence="1">
    <location>
        <begin position="13"/>
        <end position="24"/>
    </location>
</feature>
<name>A0A6J4HLI2_9ACTN</name>
<feature type="compositionally biased region" description="Basic residues" evidence="1">
    <location>
        <begin position="97"/>
        <end position="111"/>
    </location>
</feature>
<protein>
    <submittedName>
        <fullName evidence="2">Uncharacterized protein</fullName>
    </submittedName>
</protein>
<dbReference type="EMBL" id="CADCTN010000055">
    <property type="protein sequence ID" value="CAA9226850.1"/>
    <property type="molecule type" value="Genomic_DNA"/>
</dbReference>
<evidence type="ECO:0000313" key="2">
    <source>
        <dbReference type="EMBL" id="CAA9226850.1"/>
    </source>
</evidence>
<accession>A0A6J4HLI2</accession>
<feature type="compositionally biased region" description="Low complexity" evidence="1">
    <location>
        <begin position="80"/>
        <end position="96"/>
    </location>
</feature>
<feature type="region of interest" description="Disordered" evidence="1">
    <location>
        <begin position="1"/>
        <end position="144"/>
    </location>
</feature>
<gene>
    <name evidence="2" type="ORF">AVDCRST_MAG52-816</name>
</gene>
<dbReference type="AlphaFoldDB" id="A0A6J4HLI2"/>
<organism evidence="2">
    <name type="scientific">uncultured Blastococcus sp</name>
    <dbReference type="NCBI Taxonomy" id="217144"/>
    <lineage>
        <taxon>Bacteria</taxon>
        <taxon>Bacillati</taxon>
        <taxon>Actinomycetota</taxon>
        <taxon>Actinomycetes</taxon>
        <taxon>Geodermatophilales</taxon>
        <taxon>Geodermatophilaceae</taxon>
        <taxon>Blastococcus</taxon>
        <taxon>environmental samples</taxon>
    </lineage>
</organism>
<feature type="non-terminal residue" evidence="2">
    <location>
        <position position="1"/>
    </location>
</feature>
<proteinExistence type="predicted"/>
<sequence length="173" mass="19097">GTRALRRPAPPRPAHRGRCRRRGGPRPGGAAHRTAGVRGPPGTAQRAVPGGRGDHRPARPRLRRRPAPRRRPRLRRHPPAGRAAARPGRRLTPTRGRGARRRPRRGRHAAHHAAAARAAEVPRRRGRGAPGRLGQHLAGPRRRRRHGALVPPVLRHPSRPVVRRLAVHRMGAL</sequence>